<dbReference type="PANTHER" id="PTHR45763">
    <property type="entry name" value="HYDROLASE, ALPHA/BETA FOLD FAMILY PROTEIN, EXPRESSED-RELATED"/>
    <property type="match status" value="1"/>
</dbReference>
<dbReference type="InterPro" id="IPR029058">
    <property type="entry name" value="AB_hydrolase_fold"/>
</dbReference>
<name>A0A2P8GT79_9MICO</name>
<reference evidence="2 4" key="1">
    <citation type="submission" date="2018-03" db="EMBL/GenBank/DDBJ databases">
        <title>Genomic Encyclopedia of Archaeal and Bacterial Type Strains, Phase II (KMG-II): from individual species to whole genera.</title>
        <authorList>
            <person name="Goeker M."/>
        </authorList>
    </citation>
    <scope>NUCLEOTIDE SEQUENCE [LARGE SCALE GENOMIC DNA]</scope>
    <source>
        <strain evidence="2 4">DSM 21548</strain>
    </source>
</reference>
<feature type="domain" description="AB hydrolase-1" evidence="1">
    <location>
        <begin position="31"/>
        <end position="268"/>
    </location>
</feature>
<dbReference type="AlphaFoldDB" id="A0A2P8GT79"/>
<protein>
    <submittedName>
        <fullName evidence="3">Alpha/beta hydrolase</fullName>
    </submittedName>
    <submittedName>
        <fullName evidence="2">Pimeloyl-ACP methyl ester carboxylesterase</fullName>
    </submittedName>
</protein>
<dbReference type="Proteomes" id="UP000268291">
    <property type="component" value="Unassembled WGS sequence"/>
</dbReference>
<dbReference type="EMBL" id="RZGY01000004">
    <property type="protein sequence ID" value="RUQ81934.1"/>
    <property type="molecule type" value="Genomic_DNA"/>
</dbReference>
<dbReference type="OrthoDB" id="9800988at2"/>
<evidence type="ECO:0000313" key="2">
    <source>
        <dbReference type="EMBL" id="PSL37169.1"/>
    </source>
</evidence>
<dbReference type="Pfam" id="PF00561">
    <property type="entry name" value="Abhydrolase_1"/>
    <property type="match status" value="1"/>
</dbReference>
<dbReference type="InterPro" id="IPR000073">
    <property type="entry name" value="AB_hydrolase_1"/>
</dbReference>
<evidence type="ECO:0000259" key="1">
    <source>
        <dbReference type="Pfam" id="PF00561"/>
    </source>
</evidence>
<dbReference type="EMBL" id="PYAU01000001">
    <property type="protein sequence ID" value="PSL37169.1"/>
    <property type="molecule type" value="Genomic_DNA"/>
</dbReference>
<dbReference type="PRINTS" id="PR00111">
    <property type="entry name" value="ABHYDROLASE"/>
</dbReference>
<accession>A0A2P8GT79</accession>
<keyword evidence="3" id="KW-0378">Hydrolase</keyword>
<comment type="caution">
    <text evidence="2">The sequence shown here is derived from an EMBL/GenBank/DDBJ whole genome shotgun (WGS) entry which is preliminary data.</text>
</comment>
<keyword evidence="5" id="KW-1185">Reference proteome</keyword>
<evidence type="ECO:0000313" key="5">
    <source>
        <dbReference type="Proteomes" id="UP000268291"/>
    </source>
</evidence>
<dbReference type="SUPFAM" id="SSF53474">
    <property type="entry name" value="alpha/beta-Hydrolases"/>
    <property type="match status" value="1"/>
</dbReference>
<proteinExistence type="predicted"/>
<dbReference type="GO" id="GO:0016787">
    <property type="term" value="F:hydrolase activity"/>
    <property type="evidence" value="ECO:0007669"/>
    <property type="project" value="UniProtKB-KW"/>
</dbReference>
<gene>
    <name evidence="2" type="ORF">CLV49_0776</name>
    <name evidence="3" type="ORF">ELQ93_16720</name>
</gene>
<dbReference type="Gene3D" id="3.40.50.1820">
    <property type="entry name" value="alpha/beta hydrolase"/>
    <property type="match status" value="1"/>
</dbReference>
<dbReference type="PANTHER" id="PTHR45763:SF46">
    <property type="entry name" value="AB HYDROLASE-1 DOMAIN-CONTAINING PROTEIN"/>
    <property type="match status" value="1"/>
</dbReference>
<dbReference type="RefSeq" id="WP_106562347.1">
    <property type="nucleotide sequence ID" value="NZ_PYAU01000001.1"/>
</dbReference>
<sequence>MTTSTDVRTRDGRVLRAHDGGDALTADPVVTVLWHHGSPQTGAPLAPVLDAAVSRGIRLLSYGRPSYGGSTPNPGRDVASAAADVAAIADALDVGRFAVVGASGGGPHALACAALLPSRVTAVVALAGIAPFDADGLDWYAGMADTGAVRAAAEGGRGAREAFEETAEFEPSSFNDADYAALDARWSALGADVGVAAAQGPAGLGGLVDDDVAFTTPWGFDVSDIRVPTLVVQGGDDRVVPLAHGRWLADHLPNGEAWWRHHDGHIGVLDAIPAAFDWILENAAPR</sequence>
<organism evidence="2 4">
    <name type="scientific">Labedella gwakjiensis</name>
    <dbReference type="NCBI Taxonomy" id="390269"/>
    <lineage>
        <taxon>Bacteria</taxon>
        <taxon>Bacillati</taxon>
        <taxon>Actinomycetota</taxon>
        <taxon>Actinomycetes</taxon>
        <taxon>Micrococcales</taxon>
        <taxon>Microbacteriaceae</taxon>
        <taxon>Labedella</taxon>
    </lineage>
</organism>
<dbReference type="Proteomes" id="UP000241203">
    <property type="component" value="Unassembled WGS sequence"/>
</dbReference>
<evidence type="ECO:0000313" key="4">
    <source>
        <dbReference type="Proteomes" id="UP000241203"/>
    </source>
</evidence>
<evidence type="ECO:0000313" key="3">
    <source>
        <dbReference type="EMBL" id="RUQ81934.1"/>
    </source>
</evidence>
<reference evidence="3 5" key="2">
    <citation type="submission" date="2018-12" db="EMBL/GenBank/DDBJ databases">
        <authorList>
            <person name="hu s."/>
            <person name="Xu Y."/>
            <person name="Xu B."/>
            <person name="Li F."/>
        </authorList>
    </citation>
    <scope>NUCLEOTIDE SEQUENCE [LARGE SCALE GENOMIC DNA]</scope>
    <source>
        <strain evidence="3 5">KSW2-17</strain>
    </source>
</reference>